<dbReference type="OrthoDB" id="10257284at2759"/>
<evidence type="ECO:0000313" key="4">
    <source>
        <dbReference type="Proteomes" id="UP000187283"/>
    </source>
</evidence>
<comment type="caution">
    <text evidence="3">The sequence shown here is derived from an EMBL/GenBank/DDBJ whole genome shotgun (WGS) entry which is preliminary data.</text>
</comment>
<dbReference type="Gene3D" id="3.40.50.1240">
    <property type="entry name" value="Phosphoglycerate mutase-like"/>
    <property type="match status" value="1"/>
</dbReference>
<evidence type="ECO:0000256" key="2">
    <source>
        <dbReference type="ARBA" id="ARBA00022801"/>
    </source>
</evidence>
<dbReference type="InterPro" id="IPR029033">
    <property type="entry name" value="His_PPase_superfam"/>
</dbReference>
<reference evidence="3 4" key="1">
    <citation type="submission" date="2017-01" db="EMBL/GenBank/DDBJ databases">
        <authorList>
            <person name="Mah S.A."/>
            <person name="Swanson W.J."/>
            <person name="Moy G.W."/>
            <person name="Vacquier V.D."/>
        </authorList>
    </citation>
    <scope>NUCLEOTIDE SEQUENCE [LARGE SCALE GENOMIC DNA]</scope>
    <source>
        <strain evidence="3 4">GSMNP</strain>
    </source>
</reference>
<evidence type="ECO:0000313" key="3">
    <source>
        <dbReference type="EMBL" id="OMJ12335.1"/>
    </source>
</evidence>
<organism evidence="3 4">
    <name type="scientific">Smittium culicis</name>
    <dbReference type="NCBI Taxonomy" id="133412"/>
    <lineage>
        <taxon>Eukaryota</taxon>
        <taxon>Fungi</taxon>
        <taxon>Fungi incertae sedis</taxon>
        <taxon>Zoopagomycota</taxon>
        <taxon>Kickxellomycotina</taxon>
        <taxon>Harpellomycetes</taxon>
        <taxon>Harpellales</taxon>
        <taxon>Legeriomycetaceae</taxon>
        <taxon>Smittium</taxon>
    </lineage>
</organism>
<dbReference type="Pfam" id="PF00328">
    <property type="entry name" value="His_Phos_2"/>
    <property type="match status" value="1"/>
</dbReference>
<keyword evidence="4" id="KW-1185">Reference proteome</keyword>
<dbReference type="AlphaFoldDB" id="A0A1R1XCH3"/>
<dbReference type="EMBL" id="LSSN01004018">
    <property type="protein sequence ID" value="OMJ12335.1"/>
    <property type="molecule type" value="Genomic_DNA"/>
</dbReference>
<protein>
    <submittedName>
        <fullName evidence="3">2-phosphoxylose phosphatase 1</fullName>
    </submittedName>
</protein>
<dbReference type="PANTHER" id="PTHR11567:SF110">
    <property type="entry name" value="2-PHOSPHOXYLOSE PHOSPHATASE 1"/>
    <property type="match status" value="1"/>
</dbReference>
<evidence type="ECO:0000256" key="1">
    <source>
        <dbReference type="ARBA" id="ARBA00005375"/>
    </source>
</evidence>
<sequence>MDNKYSRRASIISGGYFLKNLIDEMSTYANQIKNSKNTTFIYPKFSIYSAHDETLFGILSLLRVSNPSSHPVFASNMIFELWKKDNGCDDYNVRIISNGKSINSIEDSFNSTNSDIDSSSFSAYKKKINSLTKIGITEECFGKFNI</sequence>
<accession>A0A1R1XCH3</accession>
<dbReference type="GO" id="GO:0016791">
    <property type="term" value="F:phosphatase activity"/>
    <property type="evidence" value="ECO:0007669"/>
    <property type="project" value="TreeGrafter"/>
</dbReference>
<dbReference type="SUPFAM" id="SSF53254">
    <property type="entry name" value="Phosphoglycerate mutase-like"/>
    <property type="match status" value="1"/>
</dbReference>
<comment type="similarity">
    <text evidence="1">Belongs to the histidine acid phosphatase family.</text>
</comment>
<dbReference type="InterPro" id="IPR000560">
    <property type="entry name" value="His_Pase_clade-2"/>
</dbReference>
<keyword evidence="2" id="KW-0378">Hydrolase</keyword>
<name>A0A1R1XCH3_9FUNG</name>
<dbReference type="InterPro" id="IPR050645">
    <property type="entry name" value="Histidine_acid_phosphatase"/>
</dbReference>
<dbReference type="PANTHER" id="PTHR11567">
    <property type="entry name" value="ACID PHOSPHATASE-RELATED"/>
    <property type="match status" value="1"/>
</dbReference>
<dbReference type="Proteomes" id="UP000187283">
    <property type="component" value="Unassembled WGS sequence"/>
</dbReference>
<gene>
    <name evidence="3" type="ORF">AYI70_g9189</name>
</gene>
<proteinExistence type="inferred from homology"/>